<sequence length="391" mass="44674">MNKNKLNIKPYGIRLALTLMIICGTWKLYALLNDKTNQQAPLLFTKLTMPAYSQEVLNIDIEEEVATSIKRLSMPLALVKQTMPFSKLIDRGSYEEELSGHFHIPEEEELITLEKDNLYTPDLPTPIKQQINLDQLSDPQYLLNKIYTGDRNILTIDEELFEEWDFKELAQREFRIDESVEGPKVLVFHTHAKELFADEETGDLGVVAVGNALEEILEEEYGIETLHVTDHFYENDTTTSTDGCYERMEAVIQTVLDQNPSIQICIDLHRDGIEGDAKVTGDLNGEEAAKIMFVNGMTRQKNQAGENVPMKSLVNPYLEDNLAFSLQMQIEGMKYYPQLMRKIYLKGYRYSLNMKPMSLLIEIGAQNETSEEAIRTAEPIAHLLAKVLEKD</sequence>
<dbReference type="Proteomes" id="UP000655830">
    <property type="component" value="Unassembled WGS sequence"/>
</dbReference>
<gene>
    <name evidence="2" type="ORF">H8718_12585</name>
</gene>
<evidence type="ECO:0000313" key="3">
    <source>
        <dbReference type="Proteomes" id="UP000655830"/>
    </source>
</evidence>
<protein>
    <submittedName>
        <fullName evidence="2">Stage II sporulation protein P</fullName>
    </submittedName>
</protein>
<dbReference type="InterPro" id="IPR010897">
    <property type="entry name" value="Spore_II_P"/>
</dbReference>
<dbReference type="RefSeq" id="WP_249333194.1">
    <property type="nucleotide sequence ID" value="NZ_JACRSY010000020.1"/>
</dbReference>
<name>A0A926EKW3_9FIRM</name>
<dbReference type="Pfam" id="PF07454">
    <property type="entry name" value="SpoIIP"/>
    <property type="match status" value="1"/>
</dbReference>
<keyword evidence="1" id="KW-0472">Membrane</keyword>
<keyword evidence="3" id="KW-1185">Reference proteome</keyword>
<dbReference type="EMBL" id="JACRSY010000020">
    <property type="protein sequence ID" value="MBC8580365.1"/>
    <property type="molecule type" value="Genomic_DNA"/>
</dbReference>
<reference evidence="2" key="1">
    <citation type="submission" date="2020-08" db="EMBL/GenBank/DDBJ databases">
        <title>Genome public.</title>
        <authorList>
            <person name="Liu C."/>
            <person name="Sun Q."/>
        </authorList>
    </citation>
    <scope>NUCLEOTIDE SEQUENCE</scope>
    <source>
        <strain evidence="2">NSJ-12</strain>
    </source>
</reference>
<evidence type="ECO:0000313" key="2">
    <source>
        <dbReference type="EMBL" id="MBC8580365.1"/>
    </source>
</evidence>
<keyword evidence="1" id="KW-0812">Transmembrane</keyword>
<evidence type="ECO:0000256" key="1">
    <source>
        <dbReference type="SAM" id="Phobius"/>
    </source>
</evidence>
<comment type="caution">
    <text evidence="2">The sequence shown here is derived from an EMBL/GenBank/DDBJ whole genome shotgun (WGS) entry which is preliminary data.</text>
</comment>
<organism evidence="2 3">
    <name type="scientific">Zhenhengia yiwuensis</name>
    <dbReference type="NCBI Taxonomy" id="2763666"/>
    <lineage>
        <taxon>Bacteria</taxon>
        <taxon>Bacillati</taxon>
        <taxon>Bacillota</taxon>
        <taxon>Clostridia</taxon>
        <taxon>Lachnospirales</taxon>
        <taxon>Lachnospiraceae</taxon>
        <taxon>Zhenhengia</taxon>
    </lineage>
</organism>
<feature type="transmembrane region" description="Helical" evidence="1">
    <location>
        <begin position="12"/>
        <end position="32"/>
    </location>
</feature>
<accession>A0A926EKW3</accession>
<proteinExistence type="predicted"/>
<dbReference type="AlphaFoldDB" id="A0A926EKW3"/>
<keyword evidence="1" id="KW-1133">Transmembrane helix</keyword>